<evidence type="ECO:0000256" key="5">
    <source>
        <dbReference type="ARBA" id="ARBA00022741"/>
    </source>
</evidence>
<evidence type="ECO:0000256" key="4">
    <source>
        <dbReference type="ARBA" id="ARBA00022723"/>
    </source>
</evidence>
<feature type="non-terminal residue" evidence="15">
    <location>
        <position position="723"/>
    </location>
</feature>
<feature type="compositionally biased region" description="Low complexity" evidence="13">
    <location>
        <begin position="358"/>
        <end position="371"/>
    </location>
</feature>
<dbReference type="OrthoDB" id="5817230at2759"/>
<dbReference type="GO" id="GO:0007186">
    <property type="term" value="P:G protein-coupled receptor signaling pathway"/>
    <property type="evidence" value="ECO:0007669"/>
    <property type="project" value="InterPro"/>
</dbReference>
<sequence>MAGGGTMCFGKKAEDPDARKNEEIEKQIRADRKKQAREVKLLLLGAGESGKSTVLKQMRLIHAGGFNKTERKQWRVVIFNNLIHAFQIILGVMQEQELEFEDEANLGYADIVMADPDIGQDDAMPFECLQAFNSLWHDAGVQLAIKKGNEYALHDNLSYYFADLERLFAKDYIPSDQDILRARLRTTGISETVFDLENLTYRMFDVGGQRSERKKWIHVFDNVQVVLFLVAISGYDHVLVEDRNGNQMHEALMLFESISISNYFSRSALILFLNKIDLFREKLLALENSSAATPASRIADHFPDYTGADSDVAAGSKFFADKFKNLVRQPGKDVYVHFTNATDTDLLKKTMLTPPASSLRPAASIAASARSLPHERHQRRLSSSKTSCPPSNGTRPPASEAPRDASAAVSARASTGRFGRRKSKAGAAAPITAVKPSGKDETAFNLPSVPSTHHLLPADVGLSTFFSLHRPISITSPIPPPSTEKAFAQIFQARTQSNVRKNPSDVIYTLSNTVNALDSAASSSDLNEESNLRWEIVQESDATDGRTKHLDGVPRPPQSLEQLVAQFRPFNTPPAPVPFSDLPDSQEVKATSRARSTRQRTPRQKSYTTTLIVTESTHANGHKTYTASTSPIVQIPNPGSHTPHAEPSALPSISEHPSGSRQPFLERMRIRQDRYEEYREERAGDKGTDAKEMLLISVKRQRKLKMKKHKYKKLMKRTRNLRR</sequence>
<keyword evidence="4 12" id="KW-0479">Metal-binding</keyword>
<evidence type="ECO:0000313" key="15">
    <source>
        <dbReference type="EMBL" id="TKA48335.1"/>
    </source>
</evidence>
<dbReference type="SUPFAM" id="SSF52540">
    <property type="entry name" value="P-loop containing nucleoside triphosphate hydrolases"/>
    <property type="match status" value="1"/>
</dbReference>
<dbReference type="PRINTS" id="PR00318">
    <property type="entry name" value="GPROTEINA"/>
</dbReference>
<dbReference type="SMART" id="SM01155">
    <property type="entry name" value="DUF1713"/>
    <property type="match status" value="1"/>
</dbReference>
<dbReference type="AlphaFoldDB" id="A0A4U0VJ38"/>
<feature type="binding site" evidence="12">
    <location>
        <position position="186"/>
    </location>
    <ligand>
        <name>Mg(2+)</name>
        <dbReference type="ChEBI" id="CHEBI:18420"/>
    </ligand>
</feature>
<dbReference type="SUPFAM" id="SSF47895">
    <property type="entry name" value="Transducin (alpha subunit), insertion domain"/>
    <property type="match status" value="1"/>
</dbReference>
<feature type="binding site" evidence="11">
    <location>
        <begin position="205"/>
        <end position="209"/>
    </location>
    <ligand>
        <name>GTP</name>
        <dbReference type="ChEBI" id="CHEBI:37565"/>
    </ligand>
</feature>
<dbReference type="GO" id="GO:0003924">
    <property type="term" value="F:GTPase activity"/>
    <property type="evidence" value="ECO:0007669"/>
    <property type="project" value="InterPro"/>
</dbReference>
<proteinExistence type="predicted"/>
<name>A0A4U0VJ38_9PEZI</name>
<dbReference type="InterPro" id="IPR011025">
    <property type="entry name" value="GproteinA_insert"/>
</dbReference>
<comment type="cofactor">
    <cofactor evidence="1">
        <name>Mg(2+)</name>
        <dbReference type="ChEBI" id="CHEBI:18420"/>
    </cofactor>
</comment>
<dbReference type="Pfam" id="PF00503">
    <property type="entry name" value="G-alpha"/>
    <property type="match status" value="1"/>
</dbReference>
<dbReference type="STRING" id="331657.A0A4U0VJ38"/>
<feature type="compositionally biased region" description="Basic and acidic residues" evidence="13">
    <location>
        <begin position="11"/>
        <end position="23"/>
    </location>
</feature>
<dbReference type="InterPro" id="IPR027417">
    <property type="entry name" value="P-loop_NTPase"/>
</dbReference>
<dbReference type="EMBL" id="NAJN01002822">
    <property type="protein sequence ID" value="TKA48335.1"/>
    <property type="molecule type" value="Genomic_DNA"/>
</dbReference>
<dbReference type="PROSITE" id="PS51882">
    <property type="entry name" value="G_ALPHA"/>
    <property type="match status" value="1"/>
</dbReference>
<dbReference type="GO" id="GO:0000750">
    <property type="term" value="P:pheromone-dependent signal transduction involved in conjugation with cellular fusion"/>
    <property type="evidence" value="ECO:0007669"/>
    <property type="project" value="TreeGrafter"/>
</dbReference>
<dbReference type="InterPro" id="IPR001019">
    <property type="entry name" value="Gprotein_alpha_su"/>
</dbReference>
<dbReference type="FunFam" id="3.40.50.300:FF:000692">
    <property type="entry name" value="Guanine nucleotide-binding protein subunit alpha"/>
    <property type="match status" value="2"/>
</dbReference>
<keyword evidence="5 11" id="KW-0547">Nucleotide-binding</keyword>
<dbReference type="Pfam" id="PF08213">
    <property type="entry name" value="COX24_C"/>
    <property type="match status" value="1"/>
</dbReference>
<feature type="region of interest" description="Disordered" evidence="13">
    <location>
        <begin position="358"/>
        <end position="428"/>
    </location>
</feature>
<feature type="domain" description="Ribosomal protein mS38 C-terminal" evidence="14">
    <location>
        <begin position="694"/>
        <end position="723"/>
    </location>
</feature>
<evidence type="ECO:0000259" key="14">
    <source>
        <dbReference type="SMART" id="SM01155"/>
    </source>
</evidence>
<evidence type="ECO:0000256" key="10">
    <source>
        <dbReference type="ARBA" id="ARBA00074402"/>
    </source>
</evidence>
<organism evidence="15 16">
    <name type="scientific">Cryomyces minteri</name>
    <dbReference type="NCBI Taxonomy" id="331657"/>
    <lineage>
        <taxon>Eukaryota</taxon>
        <taxon>Fungi</taxon>
        <taxon>Dikarya</taxon>
        <taxon>Ascomycota</taxon>
        <taxon>Pezizomycotina</taxon>
        <taxon>Dothideomycetes</taxon>
        <taxon>Dothideomycetes incertae sedis</taxon>
        <taxon>Cryomyces</taxon>
    </lineage>
</organism>
<keyword evidence="16" id="KW-1185">Reference proteome</keyword>
<dbReference type="PANTHER" id="PTHR10218:SF242">
    <property type="entry name" value="GUANINE NUCLEOTIDE-BINDING PROTEIN ALPHA-1 SUBUNIT"/>
    <property type="match status" value="1"/>
</dbReference>
<evidence type="ECO:0000256" key="3">
    <source>
        <dbReference type="ARBA" id="ARBA00011356"/>
    </source>
</evidence>
<dbReference type="GO" id="GO:0005834">
    <property type="term" value="C:heterotrimeric G-protein complex"/>
    <property type="evidence" value="ECO:0007669"/>
    <property type="project" value="TreeGrafter"/>
</dbReference>
<evidence type="ECO:0000256" key="7">
    <source>
        <dbReference type="ARBA" id="ARBA00022842"/>
    </source>
</evidence>
<evidence type="ECO:0000256" key="9">
    <source>
        <dbReference type="ARBA" id="ARBA00023224"/>
    </source>
</evidence>
<dbReference type="FunFam" id="1.10.400.10:FF:000009">
    <property type="entry name" value="Guanine nucleotide-binding protein G(O) subunit alpha"/>
    <property type="match status" value="1"/>
</dbReference>
<comment type="caution">
    <text evidence="15">The sequence shown here is derived from an EMBL/GenBank/DDBJ whole genome shotgun (WGS) entry which is preliminary data.</text>
</comment>
<dbReference type="PANTHER" id="PTHR10218">
    <property type="entry name" value="GTP-BINDING PROTEIN ALPHA SUBUNIT"/>
    <property type="match status" value="1"/>
</dbReference>
<dbReference type="GO" id="GO:0001664">
    <property type="term" value="F:G protein-coupled receptor binding"/>
    <property type="evidence" value="ECO:0007669"/>
    <property type="project" value="TreeGrafter"/>
</dbReference>
<feature type="binding site" evidence="11">
    <location>
        <position position="341"/>
    </location>
    <ligand>
        <name>GTP</name>
        <dbReference type="ChEBI" id="CHEBI:37565"/>
    </ligand>
</feature>
<feature type="compositionally biased region" description="Polar residues" evidence="13">
    <location>
        <begin position="605"/>
        <end position="640"/>
    </location>
</feature>
<feature type="compositionally biased region" description="Polar residues" evidence="13">
    <location>
        <begin position="383"/>
        <end position="394"/>
    </location>
</feature>
<keyword evidence="7 12" id="KW-0460">Magnesium</keyword>
<evidence type="ECO:0000256" key="2">
    <source>
        <dbReference type="ARBA" id="ARBA00003069"/>
    </source>
</evidence>
<reference evidence="15 16" key="1">
    <citation type="submission" date="2017-03" db="EMBL/GenBank/DDBJ databases">
        <title>Genomes of endolithic fungi from Antarctica.</title>
        <authorList>
            <person name="Coleine C."/>
            <person name="Masonjones S."/>
            <person name="Stajich J.E."/>
        </authorList>
    </citation>
    <scope>NUCLEOTIDE SEQUENCE [LARGE SCALE GENOMIC DNA]</scope>
    <source>
        <strain evidence="15 16">CCFEE 5187</strain>
    </source>
</reference>
<evidence type="ECO:0000256" key="1">
    <source>
        <dbReference type="ARBA" id="ARBA00001946"/>
    </source>
</evidence>
<feature type="compositionally biased region" description="Low complexity" evidence="13">
    <location>
        <begin position="404"/>
        <end position="417"/>
    </location>
</feature>
<keyword evidence="8 11" id="KW-0342">GTP-binding</keyword>
<dbReference type="GO" id="GO:0005737">
    <property type="term" value="C:cytoplasm"/>
    <property type="evidence" value="ECO:0007669"/>
    <property type="project" value="TreeGrafter"/>
</dbReference>
<protein>
    <recommendedName>
        <fullName evidence="10">Guanine nucleotide-binding protein alpha-2 subunit</fullName>
    </recommendedName>
</protein>
<gene>
    <name evidence="15" type="ORF">B0A49_12361</name>
</gene>
<keyword evidence="9" id="KW-0807">Transducer</keyword>
<keyword evidence="6" id="KW-0378">Hydrolase</keyword>
<evidence type="ECO:0000256" key="11">
    <source>
        <dbReference type="PIRSR" id="PIRSR601019-1"/>
    </source>
</evidence>
<feature type="binding site" evidence="11">
    <location>
        <begin position="48"/>
        <end position="53"/>
    </location>
    <ligand>
        <name>GTP</name>
        <dbReference type="ChEBI" id="CHEBI:37565"/>
    </ligand>
</feature>
<feature type="binding site" evidence="11">
    <location>
        <begin position="180"/>
        <end position="186"/>
    </location>
    <ligand>
        <name>GTP</name>
        <dbReference type="ChEBI" id="CHEBI:37565"/>
    </ligand>
</feature>
<comment type="function">
    <text evidence="2">Guanine nucleotide-binding proteins (G proteins) are involved as modulators or transducers in various transmembrane signaling systems.</text>
</comment>
<dbReference type="Proteomes" id="UP000308768">
    <property type="component" value="Unassembled WGS sequence"/>
</dbReference>
<evidence type="ECO:0000256" key="13">
    <source>
        <dbReference type="SAM" id="MobiDB-lite"/>
    </source>
</evidence>
<dbReference type="CDD" id="cd00066">
    <property type="entry name" value="G-alpha"/>
    <property type="match status" value="1"/>
</dbReference>
<evidence type="ECO:0000313" key="16">
    <source>
        <dbReference type="Proteomes" id="UP000308768"/>
    </source>
</evidence>
<feature type="region of interest" description="Disordered" evidence="13">
    <location>
        <begin position="569"/>
        <end position="665"/>
    </location>
</feature>
<accession>A0A4U0VJ38</accession>
<dbReference type="Gene3D" id="1.10.400.10">
    <property type="entry name" value="GI Alpha 1, domain 2-like"/>
    <property type="match status" value="1"/>
</dbReference>
<dbReference type="SMART" id="SM00275">
    <property type="entry name" value="G_alpha"/>
    <property type="match status" value="1"/>
</dbReference>
<evidence type="ECO:0000256" key="6">
    <source>
        <dbReference type="ARBA" id="ARBA00022801"/>
    </source>
</evidence>
<dbReference type="GO" id="GO:0046872">
    <property type="term" value="F:metal ion binding"/>
    <property type="evidence" value="ECO:0007669"/>
    <property type="project" value="UniProtKB-KW"/>
</dbReference>
<dbReference type="Gene3D" id="3.40.50.300">
    <property type="entry name" value="P-loop containing nucleotide triphosphate hydrolases"/>
    <property type="match status" value="1"/>
</dbReference>
<feature type="region of interest" description="Disordered" evidence="13">
    <location>
        <begin position="1"/>
        <end position="23"/>
    </location>
</feature>
<feature type="binding site" evidence="11">
    <location>
        <begin position="274"/>
        <end position="277"/>
    </location>
    <ligand>
        <name>GTP</name>
        <dbReference type="ChEBI" id="CHEBI:37565"/>
    </ligand>
</feature>
<dbReference type="InterPro" id="IPR013177">
    <property type="entry name" value="Ribosomal_mS38_C"/>
</dbReference>
<evidence type="ECO:0000256" key="8">
    <source>
        <dbReference type="ARBA" id="ARBA00023134"/>
    </source>
</evidence>
<dbReference type="GO" id="GO:0005525">
    <property type="term" value="F:GTP binding"/>
    <property type="evidence" value="ECO:0007669"/>
    <property type="project" value="UniProtKB-KW"/>
</dbReference>
<comment type="subunit">
    <text evidence="3">G proteins are composed of 3 units; alpha, beta and gamma. The alpha chain contains the guanine nucleotide binding site.</text>
</comment>
<feature type="binding site" evidence="12">
    <location>
        <position position="52"/>
    </location>
    <ligand>
        <name>Mg(2+)</name>
        <dbReference type="ChEBI" id="CHEBI:18420"/>
    </ligand>
</feature>
<dbReference type="GO" id="GO:0031683">
    <property type="term" value="F:G-protein beta/gamma-subunit complex binding"/>
    <property type="evidence" value="ECO:0007669"/>
    <property type="project" value="InterPro"/>
</dbReference>
<evidence type="ECO:0000256" key="12">
    <source>
        <dbReference type="PIRSR" id="PIRSR601019-2"/>
    </source>
</evidence>